<evidence type="ECO:0000256" key="9">
    <source>
        <dbReference type="ARBA" id="ARBA00023160"/>
    </source>
</evidence>
<keyword evidence="8 13" id="KW-0443">Lipid metabolism</keyword>
<evidence type="ECO:0000256" key="7">
    <source>
        <dbReference type="ARBA" id="ARBA00022832"/>
    </source>
</evidence>
<evidence type="ECO:0000256" key="1">
    <source>
        <dbReference type="ARBA" id="ARBA00005194"/>
    </source>
</evidence>
<evidence type="ECO:0000256" key="2">
    <source>
        <dbReference type="ARBA" id="ARBA00008642"/>
    </source>
</evidence>
<dbReference type="Pfam" id="PF08541">
    <property type="entry name" value="ACP_syn_III_C"/>
    <property type="match status" value="1"/>
</dbReference>
<evidence type="ECO:0000256" key="5">
    <source>
        <dbReference type="ARBA" id="ARBA00022516"/>
    </source>
</evidence>
<keyword evidence="6 13" id="KW-0808">Transferase</keyword>
<evidence type="ECO:0000256" key="10">
    <source>
        <dbReference type="ARBA" id="ARBA00023268"/>
    </source>
</evidence>
<keyword evidence="10 13" id="KW-0511">Multifunctional enzyme</keyword>
<dbReference type="InterPro" id="IPR013751">
    <property type="entry name" value="ACP_syn_III_N"/>
</dbReference>
<dbReference type="InterPro" id="IPR013747">
    <property type="entry name" value="ACP_syn_III_C"/>
</dbReference>
<comment type="subunit">
    <text evidence="13">Homodimer.</text>
</comment>
<evidence type="ECO:0000256" key="8">
    <source>
        <dbReference type="ARBA" id="ARBA00023098"/>
    </source>
</evidence>
<evidence type="ECO:0000256" key="11">
    <source>
        <dbReference type="ARBA" id="ARBA00023315"/>
    </source>
</evidence>
<dbReference type="PANTHER" id="PTHR34069">
    <property type="entry name" value="3-OXOACYL-[ACYL-CARRIER-PROTEIN] SYNTHASE 3"/>
    <property type="match status" value="1"/>
</dbReference>
<dbReference type="InterPro" id="IPR016039">
    <property type="entry name" value="Thiolase-like"/>
</dbReference>
<dbReference type="CDD" id="cd00830">
    <property type="entry name" value="KAS_III"/>
    <property type="match status" value="1"/>
</dbReference>
<dbReference type="RefSeq" id="WP_109620592.1">
    <property type="nucleotide sequence ID" value="NZ_QGDO01000005.1"/>
</dbReference>
<dbReference type="GO" id="GO:0006633">
    <property type="term" value="P:fatty acid biosynthetic process"/>
    <property type="evidence" value="ECO:0007669"/>
    <property type="project" value="UniProtKB-UniRule"/>
</dbReference>
<feature type="domain" description="Beta-ketoacyl-[acyl-carrier-protein] synthase III N-terminal" evidence="15">
    <location>
        <begin position="110"/>
        <end position="189"/>
    </location>
</feature>
<evidence type="ECO:0000313" key="16">
    <source>
        <dbReference type="EMBL" id="PWJ40136.1"/>
    </source>
</evidence>
<accession>A0A315Z9A2</accession>
<evidence type="ECO:0000256" key="3">
    <source>
        <dbReference type="ARBA" id="ARBA00012333"/>
    </source>
</evidence>
<feature type="domain" description="Beta-ketoacyl-[acyl-carrier-protein] synthase III C-terminal" evidence="14">
    <location>
        <begin position="242"/>
        <end position="328"/>
    </location>
</feature>
<dbReference type="HAMAP" id="MF_01815">
    <property type="entry name" value="FabH"/>
    <property type="match status" value="1"/>
</dbReference>
<dbReference type="Pfam" id="PF08545">
    <property type="entry name" value="ACP_syn_III"/>
    <property type="match status" value="1"/>
</dbReference>
<comment type="domain">
    <text evidence="13">The last Arg residue of the ACP-binding site is essential for the weak association between ACP/AcpP and FabH.</text>
</comment>
<evidence type="ECO:0000256" key="13">
    <source>
        <dbReference type="HAMAP-Rule" id="MF_01815"/>
    </source>
</evidence>
<protein>
    <recommendedName>
        <fullName evidence="3 13">Beta-ketoacyl-[acyl-carrier-protein] synthase III</fullName>
        <shortName evidence="13">Beta-ketoacyl-ACP synthase III</shortName>
        <shortName evidence="13">KAS III</shortName>
        <ecNumber evidence="3 13">2.3.1.180</ecNumber>
    </recommendedName>
    <alternativeName>
        <fullName evidence="13">3-oxoacyl-[acyl-carrier-protein] synthase 3</fullName>
    </alternativeName>
    <alternativeName>
        <fullName evidence="13">3-oxoacyl-[acyl-carrier-protein] synthase III</fullName>
    </alternativeName>
</protein>
<comment type="pathway">
    <text evidence="1 13">Lipid metabolism; fatty acid biosynthesis.</text>
</comment>
<evidence type="ECO:0000256" key="4">
    <source>
        <dbReference type="ARBA" id="ARBA00022490"/>
    </source>
</evidence>
<feature type="region of interest" description="ACP-binding" evidence="13">
    <location>
        <begin position="258"/>
        <end position="262"/>
    </location>
</feature>
<gene>
    <name evidence="13" type="primary">fabH</name>
    <name evidence="16" type="ORF">BC781_105204</name>
</gene>
<comment type="catalytic activity">
    <reaction evidence="12">
        <text>malonyl-[ACP] + acetyl-CoA + H(+) = 3-oxobutanoyl-[ACP] + CO2 + CoA</text>
        <dbReference type="Rhea" id="RHEA:12080"/>
        <dbReference type="Rhea" id="RHEA-COMP:9623"/>
        <dbReference type="Rhea" id="RHEA-COMP:9625"/>
        <dbReference type="ChEBI" id="CHEBI:15378"/>
        <dbReference type="ChEBI" id="CHEBI:16526"/>
        <dbReference type="ChEBI" id="CHEBI:57287"/>
        <dbReference type="ChEBI" id="CHEBI:57288"/>
        <dbReference type="ChEBI" id="CHEBI:78449"/>
        <dbReference type="ChEBI" id="CHEBI:78450"/>
        <dbReference type="EC" id="2.3.1.180"/>
    </reaction>
    <physiologicalReaction direction="left-to-right" evidence="12">
        <dbReference type="Rhea" id="RHEA:12081"/>
    </physiologicalReaction>
</comment>
<keyword evidence="5 13" id="KW-0444">Lipid biosynthesis</keyword>
<dbReference type="GO" id="GO:0044550">
    <property type="term" value="P:secondary metabolite biosynthetic process"/>
    <property type="evidence" value="ECO:0007669"/>
    <property type="project" value="TreeGrafter"/>
</dbReference>
<feature type="active site" evidence="13">
    <location>
        <position position="116"/>
    </location>
</feature>
<dbReference type="OrthoDB" id="9815506at2"/>
<sequence length="330" mass="36200">MNNFNAAITAVAGWVPEDRLTNQDLEKMVDTNDEWILSRTGIQERRILKEEGKGTSYLATKACEILLEKRGISAQEVDLIICATATPDMGFVSTANIIAHNLGTKPIMSFDVQAACSGFVYALEIASNFIKSGIYKKIIVVGADKMSSVIDYTDRNSCILFGDGAGAALVEPNHEEGFGILDAVMKSDGIGKDFLHTYQGGSAHPLTPENIGDRRQFFFQDGKTVFKHAVTSMADVSVEVMKRNELIGEQVDYLVPHQANMRIIQATAKRMEVGMEKVAVNIHKYGNTTGATIPLCLADYEDKFKKGDNIILSAFGGGFTWGAMYLKWAY</sequence>
<dbReference type="FunFam" id="3.40.47.10:FF:000004">
    <property type="entry name" value="3-oxoacyl-[acyl-carrier-protein] synthase 3"/>
    <property type="match status" value="1"/>
</dbReference>
<comment type="subcellular location">
    <subcellularLocation>
        <location evidence="13">Cytoplasm</location>
    </subcellularLocation>
</comment>
<comment type="function">
    <text evidence="13">Catalyzes the condensation reaction of fatty acid synthesis by the addition to an acyl acceptor of two carbons from malonyl-ACP. Catalyzes the first condensation reaction which initiates fatty acid synthesis and may therefore play a role in governing the total rate of fatty acid production. Possesses both acetoacetyl-ACP synthase and acetyl transacylase activities. Its substrate specificity determines the biosynthesis of branched-chain and/or straight-chain of fatty acids.</text>
</comment>
<dbReference type="Gene3D" id="3.40.47.10">
    <property type="match status" value="1"/>
</dbReference>
<keyword evidence="9 13" id="KW-0275">Fatty acid biosynthesis</keyword>
<keyword evidence="4 13" id="KW-0963">Cytoplasm</keyword>
<dbReference type="PANTHER" id="PTHR34069:SF2">
    <property type="entry name" value="BETA-KETOACYL-[ACYL-CARRIER-PROTEIN] SYNTHASE III"/>
    <property type="match status" value="1"/>
</dbReference>
<comment type="similarity">
    <text evidence="2 13">Belongs to the thiolase-like superfamily. FabH family.</text>
</comment>
<evidence type="ECO:0000313" key="17">
    <source>
        <dbReference type="Proteomes" id="UP000245535"/>
    </source>
</evidence>
<evidence type="ECO:0000259" key="14">
    <source>
        <dbReference type="Pfam" id="PF08541"/>
    </source>
</evidence>
<dbReference type="AlphaFoldDB" id="A0A315Z9A2"/>
<evidence type="ECO:0000256" key="6">
    <source>
        <dbReference type="ARBA" id="ARBA00022679"/>
    </source>
</evidence>
<dbReference type="UniPathway" id="UPA00094"/>
<proteinExistence type="inferred from homology"/>
<name>A0A315Z9A2_SEDFL</name>
<keyword evidence="7 13" id="KW-0276">Fatty acid metabolism</keyword>
<dbReference type="InterPro" id="IPR004655">
    <property type="entry name" value="FabH"/>
</dbReference>
<organism evidence="16 17">
    <name type="scientific">Sediminitomix flava</name>
    <dbReference type="NCBI Taxonomy" id="379075"/>
    <lineage>
        <taxon>Bacteria</taxon>
        <taxon>Pseudomonadati</taxon>
        <taxon>Bacteroidota</taxon>
        <taxon>Cytophagia</taxon>
        <taxon>Cytophagales</taxon>
        <taxon>Flammeovirgaceae</taxon>
        <taxon>Sediminitomix</taxon>
    </lineage>
</organism>
<feature type="active site" evidence="13">
    <location>
        <position position="287"/>
    </location>
</feature>
<reference evidence="16 17" key="1">
    <citation type="submission" date="2018-03" db="EMBL/GenBank/DDBJ databases">
        <title>Genomic Encyclopedia of Archaeal and Bacterial Type Strains, Phase II (KMG-II): from individual species to whole genera.</title>
        <authorList>
            <person name="Goeker M."/>
        </authorList>
    </citation>
    <scope>NUCLEOTIDE SEQUENCE [LARGE SCALE GENOMIC DNA]</scope>
    <source>
        <strain evidence="16 17">DSM 28229</strain>
    </source>
</reference>
<dbReference type="GO" id="GO:0005737">
    <property type="term" value="C:cytoplasm"/>
    <property type="evidence" value="ECO:0007669"/>
    <property type="project" value="UniProtKB-SubCell"/>
</dbReference>
<comment type="caution">
    <text evidence="16">The sequence shown here is derived from an EMBL/GenBank/DDBJ whole genome shotgun (WGS) entry which is preliminary data.</text>
</comment>
<dbReference type="NCBIfam" id="NF006829">
    <property type="entry name" value="PRK09352.1"/>
    <property type="match status" value="1"/>
</dbReference>
<evidence type="ECO:0000256" key="12">
    <source>
        <dbReference type="ARBA" id="ARBA00051096"/>
    </source>
</evidence>
<feature type="active site" evidence="13">
    <location>
        <position position="257"/>
    </location>
</feature>
<keyword evidence="11 13" id="KW-0012">Acyltransferase</keyword>
<evidence type="ECO:0000259" key="15">
    <source>
        <dbReference type="Pfam" id="PF08545"/>
    </source>
</evidence>
<dbReference type="Proteomes" id="UP000245535">
    <property type="component" value="Unassembled WGS sequence"/>
</dbReference>
<dbReference type="GO" id="GO:0033818">
    <property type="term" value="F:beta-ketoacyl-acyl-carrier-protein synthase III activity"/>
    <property type="evidence" value="ECO:0007669"/>
    <property type="project" value="UniProtKB-UniRule"/>
</dbReference>
<dbReference type="EC" id="2.3.1.180" evidence="3 13"/>
<dbReference type="SUPFAM" id="SSF53901">
    <property type="entry name" value="Thiolase-like"/>
    <property type="match status" value="1"/>
</dbReference>
<dbReference type="GO" id="GO:0004315">
    <property type="term" value="F:3-oxoacyl-[acyl-carrier-protein] synthase activity"/>
    <property type="evidence" value="ECO:0007669"/>
    <property type="project" value="InterPro"/>
</dbReference>
<dbReference type="NCBIfam" id="TIGR00747">
    <property type="entry name" value="fabH"/>
    <property type="match status" value="1"/>
</dbReference>
<keyword evidence="17" id="KW-1185">Reference proteome</keyword>
<dbReference type="EMBL" id="QGDO01000005">
    <property type="protein sequence ID" value="PWJ40136.1"/>
    <property type="molecule type" value="Genomic_DNA"/>
</dbReference>